<keyword evidence="4 7" id="KW-0863">Zinc-finger</keyword>
<name>T1E1G9_9DIPT</name>
<feature type="domain" description="C2H2-type" evidence="9">
    <location>
        <begin position="302"/>
        <end position="331"/>
    </location>
</feature>
<dbReference type="SMART" id="SM00355">
    <property type="entry name" value="ZnF_C2H2"/>
    <property type="match status" value="3"/>
</dbReference>
<feature type="compositionally biased region" description="Polar residues" evidence="8">
    <location>
        <begin position="176"/>
        <end position="189"/>
    </location>
</feature>
<keyword evidence="5" id="KW-0862">Zinc</keyword>
<dbReference type="PROSITE" id="PS50157">
    <property type="entry name" value="ZINC_FINGER_C2H2_2"/>
    <property type="match status" value="3"/>
</dbReference>
<feature type="domain" description="C2H2-type" evidence="9">
    <location>
        <begin position="362"/>
        <end position="389"/>
    </location>
</feature>
<dbReference type="SUPFAM" id="SSF57667">
    <property type="entry name" value="beta-beta-alpha zinc fingers"/>
    <property type="match status" value="2"/>
</dbReference>
<feature type="compositionally biased region" description="Basic residues" evidence="8">
    <location>
        <begin position="379"/>
        <end position="394"/>
    </location>
</feature>
<dbReference type="GO" id="GO:0000978">
    <property type="term" value="F:RNA polymerase II cis-regulatory region sequence-specific DNA binding"/>
    <property type="evidence" value="ECO:0007669"/>
    <property type="project" value="TreeGrafter"/>
</dbReference>
<keyword evidence="2" id="KW-0479">Metal-binding</keyword>
<evidence type="ECO:0000256" key="4">
    <source>
        <dbReference type="ARBA" id="ARBA00022771"/>
    </source>
</evidence>
<accession>T1E1G9</accession>
<evidence type="ECO:0000256" key="2">
    <source>
        <dbReference type="ARBA" id="ARBA00022723"/>
    </source>
</evidence>
<dbReference type="EMBL" id="GALA01001679">
    <property type="protein sequence ID" value="JAA93173.1"/>
    <property type="molecule type" value="mRNA"/>
</dbReference>
<evidence type="ECO:0000256" key="7">
    <source>
        <dbReference type="PROSITE-ProRule" id="PRU00042"/>
    </source>
</evidence>
<organism evidence="10">
    <name type="scientific">Psorophora albipes</name>
    <dbReference type="NCBI Taxonomy" id="869069"/>
    <lineage>
        <taxon>Eukaryota</taxon>
        <taxon>Metazoa</taxon>
        <taxon>Ecdysozoa</taxon>
        <taxon>Arthropoda</taxon>
        <taxon>Hexapoda</taxon>
        <taxon>Insecta</taxon>
        <taxon>Pterygota</taxon>
        <taxon>Neoptera</taxon>
        <taxon>Endopterygota</taxon>
        <taxon>Diptera</taxon>
        <taxon>Nematocera</taxon>
        <taxon>Culicoidea</taxon>
        <taxon>Culicidae</taxon>
        <taxon>Culicinae</taxon>
        <taxon>Aedini</taxon>
        <taxon>Psorophora</taxon>
    </lineage>
</organism>
<dbReference type="FunFam" id="3.30.160.60:FF:000125">
    <property type="entry name" value="Putative zinc finger protein 143"/>
    <property type="match status" value="1"/>
</dbReference>
<proteinExistence type="evidence at transcript level"/>
<keyword evidence="3" id="KW-0677">Repeat</keyword>
<dbReference type="PANTHER" id="PTHR23235:SF174">
    <property type="entry name" value="CABUT, ISOFORM A"/>
    <property type="match status" value="1"/>
</dbReference>
<evidence type="ECO:0000256" key="5">
    <source>
        <dbReference type="ARBA" id="ARBA00022833"/>
    </source>
</evidence>
<feature type="domain" description="C2H2-type" evidence="9">
    <location>
        <begin position="332"/>
        <end position="361"/>
    </location>
</feature>
<dbReference type="FunFam" id="3.30.160.60:FF:001110">
    <property type="entry name" value="Krueppel factor 13"/>
    <property type="match status" value="1"/>
</dbReference>
<dbReference type="Pfam" id="PF00096">
    <property type="entry name" value="zf-C2H2"/>
    <property type="match status" value="3"/>
</dbReference>
<evidence type="ECO:0000256" key="8">
    <source>
        <dbReference type="SAM" id="MobiDB-lite"/>
    </source>
</evidence>
<dbReference type="AlphaFoldDB" id="T1E1G9"/>
<dbReference type="FunFam" id="3.30.160.60:FF:000018">
    <property type="entry name" value="Krueppel-like factor 15"/>
    <property type="match status" value="1"/>
</dbReference>
<feature type="region of interest" description="Disordered" evidence="8">
    <location>
        <begin position="1"/>
        <end position="189"/>
    </location>
</feature>
<evidence type="ECO:0000259" key="9">
    <source>
        <dbReference type="PROSITE" id="PS50157"/>
    </source>
</evidence>
<evidence type="ECO:0000256" key="6">
    <source>
        <dbReference type="ARBA" id="ARBA00023242"/>
    </source>
</evidence>
<dbReference type="InterPro" id="IPR013087">
    <property type="entry name" value="Znf_C2H2_type"/>
</dbReference>
<evidence type="ECO:0000256" key="3">
    <source>
        <dbReference type="ARBA" id="ARBA00022737"/>
    </source>
</evidence>
<evidence type="ECO:0000256" key="1">
    <source>
        <dbReference type="ARBA" id="ARBA00004123"/>
    </source>
</evidence>
<comment type="subcellular location">
    <subcellularLocation>
        <location evidence="1">Nucleus</location>
    </subcellularLocation>
</comment>
<dbReference type="PROSITE" id="PS00028">
    <property type="entry name" value="ZINC_FINGER_C2H2_1"/>
    <property type="match status" value="3"/>
</dbReference>
<keyword evidence="6" id="KW-0539">Nucleus</keyword>
<feature type="non-terminal residue" evidence="10">
    <location>
        <position position="1"/>
    </location>
</feature>
<dbReference type="GO" id="GO:0005634">
    <property type="term" value="C:nucleus"/>
    <property type="evidence" value="ECO:0007669"/>
    <property type="project" value="UniProtKB-SubCell"/>
</dbReference>
<protein>
    <submittedName>
        <fullName evidence="10">Putative cabut</fullName>
    </submittedName>
</protein>
<dbReference type="InterPro" id="IPR036236">
    <property type="entry name" value="Znf_C2H2_sf"/>
</dbReference>
<dbReference type="GO" id="GO:0000981">
    <property type="term" value="F:DNA-binding transcription factor activity, RNA polymerase II-specific"/>
    <property type="evidence" value="ECO:0007669"/>
    <property type="project" value="TreeGrafter"/>
</dbReference>
<reference evidence="10" key="1">
    <citation type="journal article" date="2013" name="BMC Genomics">
        <title>A deep insight into the sialotranscriptome of the mosquito, Psorophora albipes.</title>
        <authorList>
            <person name="Chagas A.C."/>
            <person name="Calvo E."/>
            <person name="Rios-Velasquez C.M."/>
            <person name="Pessoa F.A."/>
            <person name="Medeiros J.F."/>
            <person name="Ribeiro J.M."/>
        </authorList>
    </citation>
    <scope>NUCLEOTIDE SEQUENCE</scope>
</reference>
<dbReference type="PANTHER" id="PTHR23235">
    <property type="entry name" value="KRUEPPEL-LIKE TRANSCRIPTION FACTOR"/>
    <property type="match status" value="1"/>
</dbReference>
<dbReference type="GO" id="GO:0008270">
    <property type="term" value="F:zinc ion binding"/>
    <property type="evidence" value="ECO:0007669"/>
    <property type="project" value="UniProtKB-KW"/>
</dbReference>
<feature type="region of interest" description="Disordered" evidence="8">
    <location>
        <begin position="375"/>
        <end position="407"/>
    </location>
</feature>
<sequence>KTSTEVKQALKRKLEQNQQLSSPLRVAEMLTKGFTTPNHSDLSEDESDLPPRKRLYVRDPVQLEQHYHHTLSTSLTPPPSDFSASEDETTKSAEDAIIPAPSSQQSPPQRESVIMRINKDGSCTATGTKDGDEANLNVFRMGRRSPRPPSEPRDEPSEPMLQEHVTSREPPAAATGLSTAPTFSSSPVTTIPSPRVLEPSQKYVPVVPSVVPVAPAPPMLAPATPKPIKPASSLPVIAPKIPQLILATQNGFILVPPQISQNLLTTGNGKAILVPQPTTAAVSANSQSPAAPQQKLERRRIYECEHPNCGKNYFKSSHLKAHQRIHTGERPFICKWPDCGRRFSRSDELSRHKRTHTGEKKFVCPVCQRRFMRSDHLSKHVKRHNKDKSQKGHQHQQTPPPQPQSQQACELVRPIYPVSAVYQPAAVVARDTVPVQYIPAPTEIRVQPVY</sequence>
<dbReference type="Gene3D" id="3.30.160.60">
    <property type="entry name" value="Classic Zinc Finger"/>
    <property type="match status" value="3"/>
</dbReference>
<evidence type="ECO:0000313" key="10">
    <source>
        <dbReference type="EMBL" id="JAA93173.1"/>
    </source>
</evidence>